<sequence>MCVVTCCGGRGCRGCCNCVTCCFPIRGCAYVFTFISFLLQIVMCTMFLIAQVWYVWAALAIVILAHLFFIFVARGKRFCLLHLFITYQSLWSLIYLGLLVWFMVIEFWPESDNPWILVKYFLMRSQHKIPITDVRNAMWVLMILALVSGVIQAYTCRVLFAYKKWLELMAVRSHLHHNSHHSSPHVTVINTPVFTIQPPPPSNPGLPPPVPRPVGPIVGESNTILITGTATAYPPVPSQIVPSAPPVSPVPSPAPTMKPGPSCPEAPPTSHLEAPPPYSAAVAGVRAAPEKGGQLYENFGYEPKY</sequence>
<evidence type="ECO:0000313" key="4">
    <source>
        <dbReference type="Proteomes" id="UP001432322"/>
    </source>
</evidence>
<keyword evidence="2" id="KW-0812">Transmembrane</keyword>
<accession>A0AAV5W7U6</accession>
<protein>
    <submittedName>
        <fullName evidence="3">Uncharacterized protein</fullName>
    </submittedName>
</protein>
<keyword evidence="2" id="KW-0472">Membrane</keyword>
<dbReference type="EMBL" id="BTSY01000005">
    <property type="protein sequence ID" value="GMT27618.1"/>
    <property type="molecule type" value="Genomic_DNA"/>
</dbReference>
<gene>
    <name evidence="3" type="ORF">PFISCL1PPCAC_18915</name>
</gene>
<feature type="region of interest" description="Disordered" evidence="1">
    <location>
        <begin position="243"/>
        <end position="277"/>
    </location>
</feature>
<feature type="transmembrane region" description="Helical" evidence="2">
    <location>
        <begin position="55"/>
        <end position="73"/>
    </location>
</feature>
<keyword evidence="2" id="KW-1133">Transmembrane helix</keyword>
<dbReference type="Proteomes" id="UP001432322">
    <property type="component" value="Unassembled WGS sequence"/>
</dbReference>
<reference evidence="3" key="1">
    <citation type="submission" date="2023-10" db="EMBL/GenBank/DDBJ databases">
        <title>Genome assembly of Pristionchus species.</title>
        <authorList>
            <person name="Yoshida K."/>
            <person name="Sommer R.J."/>
        </authorList>
    </citation>
    <scope>NUCLEOTIDE SEQUENCE</scope>
    <source>
        <strain evidence="3">RS5133</strain>
    </source>
</reference>
<evidence type="ECO:0000256" key="1">
    <source>
        <dbReference type="SAM" id="MobiDB-lite"/>
    </source>
</evidence>
<feature type="transmembrane region" description="Helical" evidence="2">
    <location>
        <begin position="29"/>
        <end position="49"/>
    </location>
</feature>
<feature type="transmembrane region" description="Helical" evidence="2">
    <location>
        <begin position="80"/>
        <end position="104"/>
    </location>
</feature>
<keyword evidence="4" id="KW-1185">Reference proteome</keyword>
<feature type="compositionally biased region" description="Pro residues" evidence="1">
    <location>
        <begin position="243"/>
        <end position="267"/>
    </location>
</feature>
<evidence type="ECO:0000313" key="3">
    <source>
        <dbReference type="EMBL" id="GMT27618.1"/>
    </source>
</evidence>
<dbReference type="AlphaFoldDB" id="A0AAV5W7U6"/>
<evidence type="ECO:0000256" key="2">
    <source>
        <dbReference type="SAM" id="Phobius"/>
    </source>
</evidence>
<proteinExistence type="predicted"/>
<comment type="caution">
    <text evidence="3">The sequence shown here is derived from an EMBL/GenBank/DDBJ whole genome shotgun (WGS) entry which is preliminary data.</text>
</comment>
<name>A0AAV5W7U6_9BILA</name>
<feature type="transmembrane region" description="Helical" evidence="2">
    <location>
        <begin position="137"/>
        <end position="160"/>
    </location>
</feature>
<organism evidence="3 4">
    <name type="scientific">Pristionchus fissidentatus</name>
    <dbReference type="NCBI Taxonomy" id="1538716"/>
    <lineage>
        <taxon>Eukaryota</taxon>
        <taxon>Metazoa</taxon>
        <taxon>Ecdysozoa</taxon>
        <taxon>Nematoda</taxon>
        <taxon>Chromadorea</taxon>
        <taxon>Rhabditida</taxon>
        <taxon>Rhabditina</taxon>
        <taxon>Diplogasteromorpha</taxon>
        <taxon>Diplogasteroidea</taxon>
        <taxon>Neodiplogasteridae</taxon>
        <taxon>Pristionchus</taxon>
    </lineage>
</organism>